<name>A0ABZ3IN72_9FIRM</name>
<dbReference type="EMBL" id="CP155573">
    <property type="protein sequence ID" value="XFO67116.1"/>
    <property type="molecule type" value="Genomic_DNA"/>
</dbReference>
<accession>A0ABZ3IN72</accession>
<dbReference type="Proteomes" id="UP000216752">
    <property type="component" value="Chromosome"/>
</dbReference>
<sequence length="76" mass="8327">MAWIREILGYNTEWNALLIGMGIPLTGIGNYQGLLPPGFKIAVVADLDKNNHGSIISGLNLTVQPMKNDSAMFTYF</sequence>
<reference evidence="1" key="1">
    <citation type="submission" date="2024-05" db="EMBL/GenBank/DDBJ databases">
        <title>Isolation and characterization of Sporomusa carbonis sp. nov., a carboxydotrophic hydrogenogen in the genus of Sporomusa isolated from a charcoal burning pile.</title>
        <authorList>
            <person name="Boeer T."/>
            <person name="Rosenbaum F."/>
            <person name="Eysell L."/>
            <person name="Mueller V."/>
            <person name="Daniel R."/>
            <person name="Poehlein A."/>
        </authorList>
    </citation>
    <scope>NUCLEOTIDE SEQUENCE [LARGE SCALE GENOMIC DNA]</scope>
    <source>
        <strain evidence="1">DSM 10669</strain>
    </source>
</reference>
<dbReference type="Gene3D" id="3.40.50.720">
    <property type="entry name" value="NAD(P)-binding Rossmann-like Domain"/>
    <property type="match status" value="1"/>
</dbReference>
<evidence type="ECO:0000313" key="2">
    <source>
        <dbReference type="Proteomes" id="UP000216752"/>
    </source>
</evidence>
<keyword evidence="2" id="KW-1185">Reference proteome</keyword>
<evidence type="ECO:0000313" key="1">
    <source>
        <dbReference type="EMBL" id="XFO67116.1"/>
    </source>
</evidence>
<gene>
    <name evidence="1" type="ORF">SPSIL_032950</name>
</gene>
<organism evidence="1 2">
    <name type="scientific">Sporomusa silvacetica DSM 10669</name>
    <dbReference type="NCBI Taxonomy" id="1123289"/>
    <lineage>
        <taxon>Bacteria</taxon>
        <taxon>Bacillati</taxon>
        <taxon>Bacillota</taxon>
        <taxon>Negativicutes</taxon>
        <taxon>Selenomonadales</taxon>
        <taxon>Sporomusaceae</taxon>
        <taxon>Sporomusa</taxon>
    </lineage>
</organism>
<protein>
    <submittedName>
        <fullName evidence="1">Uncharacterized protein</fullName>
    </submittedName>
</protein>
<proteinExistence type="predicted"/>